<gene>
    <name evidence="2" type="ORF">AYI70_g10729</name>
</gene>
<feature type="compositionally biased region" description="Low complexity" evidence="1">
    <location>
        <begin position="47"/>
        <end position="56"/>
    </location>
</feature>
<organism evidence="2 3">
    <name type="scientific">Smittium culicis</name>
    <dbReference type="NCBI Taxonomy" id="133412"/>
    <lineage>
        <taxon>Eukaryota</taxon>
        <taxon>Fungi</taxon>
        <taxon>Fungi incertae sedis</taxon>
        <taxon>Zoopagomycota</taxon>
        <taxon>Kickxellomycotina</taxon>
        <taxon>Harpellomycetes</taxon>
        <taxon>Harpellales</taxon>
        <taxon>Legeriomycetaceae</taxon>
        <taxon>Smittium</taxon>
    </lineage>
</organism>
<dbReference type="EMBL" id="LSSN01005312">
    <property type="protein sequence ID" value="OMJ09791.1"/>
    <property type="molecule type" value="Genomic_DNA"/>
</dbReference>
<keyword evidence="3" id="KW-1185">Reference proteome</keyword>
<evidence type="ECO:0000313" key="3">
    <source>
        <dbReference type="Proteomes" id="UP000187283"/>
    </source>
</evidence>
<accession>A0A1R1X583</accession>
<comment type="caution">
    <text evidence="2">The sequence shown here is derived from an EMBL/GenBank/DDBJ whole genome shotgun (WGS) entry which is preliminary data.</text>
</comment>
<evidence type="ECO:0000256" key="1">
    <source>
        <dbReference type="SAM" id="MobiDB-lite"/>
    </source>
</evidence>
<feature type="compositionally biased region" description="Polar residues" evidence="1">
    <location>
        <begin position="73"/>
        <end position="86"/>
    </location>
</feature>
<feature type="compositionally biased region" description="Low complexity" evidence="1">
    <location>
        <begin position="13"/>
        <end position="24"/>
    </location>
</feature>
<evidence type="ECO:0000313" key="2">
    <source>
        <dbReference type="EMBL" id="OMJ09791.1"/>
    </source>
</evidence>
<proteinExistence type="predicted"/>
<name>A0A1R1X583_9FUNG</name>
<protein>
    <submittedName>
        <fullName evidence="2">Uncharacterized protein</fullName>
    </submittedName>
</protein>
<sequence length="108" mass="11642">MYLVDPDQVRQPTLGTQSTRTLTTAESFFQRSTNESGNGKKPFRGRQQQAAPQAAPKTVTIAATAPVNNHTYHADGSIQQFENSTGGFRDWIGRGKGEGEPPVGGSLH</sequence>
<dbReference type="Proteomes" id="UP000187283">
    <property type="component" value="Unassembled WGS sequence"/>
</dbReference>
<feature type="compositionally biased region" description="Polar residues" evidence="1">
    <location>
        <begin position="25"/>
        <end position="37"/>
    </location>
</feature>
<reference evidence="2 3" key="1">
    <citation type="submission" date="2017-01" db="EMBL/GenBank/DDBJ databases">
        <authorList>
            <person name="Mah S.A."/>
            <person name="Swanson W.J."/>
            <person name="Moy G.W."/>
            <person name="Vacquier V.D."/>
        </authorList>
    </citation>
    <scope>NUCLEOTIDE SEQUENCE [LARGE SCALE GENOMIC DNA]</scope>
    <source>
        <strain evidence="2 3">GSMNP</strain>
    </source>
</reference>
<dbReference type="AlphaFoldDB" id="A0A1R1X583"/>
<feature type="region of interest" description="Disordered" evidence="1">
    <location>
        <begin position="73"/>
        <end position="108"/>
    </location>
</feature>
<feature type="region of interest" description="Disordered" evidence="1">
    <location>
        <begin position="1"/>
        <end position="56"/>
    </location>
</feature>